<keyword evidence="3" id="KW-1185">Reference proteome</keyword>
<evidence type="ECO:0000256" key="1">
    <source>
        <dbReference type="SAM" id="Phobius"/>
    </source>
</evidence>
<reference evidence="2" key="1">
    <citation type="submission" date="2022-10" db="EMBL/GenBank/DDBJ databases">
        <title>Cytochrome P450 Catalyzes Benzene Ring Formation in the Biosynthesis of Trialkyl-Substituted Aromatic Polyketides.</title>
        <authorList>
            <person name="Zhao E."/>
            <person name="Ge H."/>
        </authorList>
    </citation>
    <scope>NUCLEOTIDE SEQUENCE</scope>
    <source>
        <strain evidence="2">NA0869</strain>
    </source>
</reference>
<evidence type="ECO:0000313" key="2">
    <source>
        <dbReference type="EMBL" id="UYQ62913.1"/>
    </source>
</evidence>
<evidence type="ECO:0000313" key="3">
    <source>
        <dbReference type="Proteomes" id="UP001163878"/>
    </source>
</evidence>
<organism evidence="2 3">
    <name type="scientific">Streptomyces peucetius</name>
    <dbReference type="NCBI Taxonomy" id="1950"/>
    <lineage>
        <taxon>Bacteria</taxon>
        <taxon>Bacillati</taxon>
        <taxon>Actinomycetota</taxon>
        <taxon>Actinomycetes</taxon>
        <taxon>Kitasatosporales</taxon>
        <taxon>Streptomycetaceae</taxon>
        <taxon>Streptomyces</taxon>
    </lineage>
</organism>
<accession>A0ABY6I7D6</accession>
<keyword evidence="1" id="KW-0472">Membrane</keyword>
<keyword evidence="1" id="KW-0812">Transmembrane</keyword>
<protein>
    <recommendedName>
        <fullName evidence="4">Gram-positive cocci surface proteins LPxTG domain-containing protein</fullName>
    </recommendedName>
</protein>
<dbReference type="RefSeq" id="WP_264244774.1">
    <property type="nucleotide sequence ID" value="NZ_CP107567.1"/>
</dbReference>
<evidence type="ECO:0008006" key="4">
    <source>
        <dbReference type="Google" id="ProtNLM"/>
    </source>
</evidence>
<keyword evidence="1" id="KW-1133">Transmembrane helix</keyword>
<proteinExistence type="predicted"/>
<dbReference type="Proteomes" id="UP001163878">
    <property type="component" value="Chromosome"/>
</dbReference>
<dbReference type="EMBL" id="CP107567">
    <property type="protein sequence ID" value="UYQ62913.1"/>
    <property type="molecule type" value="Genomic_DNA"/>
</dbReference>
<gene>
    <name evidence="2" type="ORF">OGH68_16440</name>
</gene>
<name>A0ABY6I7D6_STRPE</name>
<feature type="transmembrane region" description="Helical" evidence="1">
    <location>
        <begin position="65"/>
        <end position="85"/>
    </location>
</feature>
<sequence>MAFIGFLAPPRGRHRRPTPSGAHERLTRLLGVLAVTTAATLGPAGPATASQQVEMARTGTTAEQLWLLGGITLSLTAAGLVALAATRHRRDRRDP</sequence>